<comment type="caution">
    <text evidence="1">The sequence shown here is derived from an EMBL/GenBank/DDBJ whole genome shotgun (WGS) entry which is preliminary data.</text>
</comment>
<evidence type="ECO:0000313" key="1">
    <source>
        <dbReference type="EMBL" id="REH55678.1"/>
    </source>
</evidence>
<proteinExistence type="predicted"/>
<name>A0A3E0IAC6_9PSEU</name>
<sequence length="117" mass="13153">MLRHAFVLYEVRKSTDGRAGYEEIGRMEVDVLRFGRGELALHLRLWAIALLREKRCDIGLFTAEFGTLDDESQPDKAFAVHQIVWSGEEAQCDGMDPAALNLLATLWSCAGVRLSRT</sequence>
<evidence type="ECO:0000313" key="2">
    <source>
        <dbReference type="Proteomes" id="UP000256269"/>
    </source>
</evidence>
<organism evidence="1 2">
    <name type="scientific">Kutzneria buriramensis</name>
    <dbReference type="NCBI Taxonomy" id="1045776"/>
    <lineage>
        <taxon>Bacteria</taxon>
        <taxon>Bacillati</taxon>
        <taxon>Actinomycetota</taxon>
        <taxon>Actinomycetes</taxon>
        <taxon>Pseudonocardiales</taxon>
        <taxon>Pseudonocardiaceae</taxon>
        <taxon>Kutzneria</taxon>
    </lineage>
</organism>
<gene>
    <name evidence="1" type="ORF">BCF44_101704</name>
</gene>
<accession>A0A3E0IAC6</accession>
<protein>
    <submittedName>
        <fullName evidence="1">Uncharacterized protein</fullName>
    </submittedName>
</protein>
<dbReference type="AlphaFoldDB" id="A0A3E0IAC6"/>
<keyword evidence="2" id="KW-1185">Reference proteome</keyword>
<dbReference type="EMBL" id="QUNO01000001">
    <property type="protein sequence ID" value="REH55678.1"/>
    <property type="molecule type" value="Genomic_DNA"/>
</dbReference>
<reference evidence="1 2" key="1">
    <citation type="submission" date="2018-08" db="EMBL/GenBank/DDBJ databases">
        <title>Genomic Encyclopedia of Archaeal and Bacterial Type Strains, Phase II (KMG-II): from individual species to whole genera.</title>
        <authorList>
            <person name="Goeker M."/>
        </authorList>
    </citation>
    <scope>NUCLEOTIDE SEQUENCE [LARGE SCALE GENOMIC DNA]</scope>
    <source>
        <strain evidence="1 2">DSM 45791</strain>
    </source>
</reference>
<dbReference type="Proteomes" id="UP000256269">
    <property type="component" value="Unassembled WGS sequence"/>
</dbReference>